<evidence type="ECO:0000313" key="2">
    <source>
        <dbReference type="EMBL" id="GBR16301.1"/>
    </source>
</evidence>
<name>A0ABQ0QEZ2_9PROT</name>
<evidence type="ECO:0000313" key="3">
    <source>
        <dbReference type="Proteomes" id="UP001061070"/>
    </source>
</evidence>
<accession>A0ABQ0QEZ2</accession>
<gene>
    <name evidence="2" type="ORF">AA0228_2739</name>
</gene>
<dbReference type="Proteomes" id="UP001061070">
    <property type="component" value="Unassembled WGS sequence"/>
</dbReference>
<feature type="compositionally biased region" description="Polar residues" evidence="1">
    <location>
        <begin position="40"/>
        <end position="51"/>
    </location>
</feature>
<keyword evidence="3" id="KW-1185">Reference proteome</keyword>
<organism evidence="2 3">
    <name type="scientific">Gluconobacter frateurii NRIC 0228</name>
    <dbReference type="NCBI Taxonomy" id="1307946"/>
    <lineage>
        <taxon>Bacteria</taxon>
        <taxon>Pseudomonadati</taxon>
        <taxon>Pseudomonadota</taxon>
        <taxon>Alphaproteobacteria</taxon>
        <taxon>Acetobacterales</taxon>
        <taxon>Acetobacteraceae</taxon>
        <taxon>Gluconobacter</taxon>
    </lineage>
</organism>
<sequence length="60" mass="6894">MNQPEKKQPHELWRETLMSAWDNRPKPEKSSGLHVIFAGTEQTDSRPSSYSPKDARFPPA</sequence>
<protein>
    <submittedName>
        <fullName evidence="2">Uncharacterized protein</fullName>
    </submittedName>
</protein>
<proteinExistence type="predicted"/>
<feature type="region of interest" description="Disordered" evidence="1">
    <location>
        <begin position="38"/>
        <end position="60"/>
    </location>
</feature>
<reference evidence="2" key="1">
    <citation type="submission" date="2013-04" db="EMBL/GenBank/DDBJ databases">
        <title>The genome sequencing project of 58 acetic acid bacteria.</title>
        <authorList>
            <person name="Okamoto-Kainuma A."/>
            <person name="Ishikawa M."/>
            <person name="Umino S."/>
            <person name="Koizumi Y."/>
            <person name="Shiwa Y."/>
            <person name="Yoshikawa H."/>
            <person name="Matsutani M."/>
            <person name="Matsushita K."/>
        </authorList>
    </citation>
    <scope>NUCLEOTIDE SEQUENCE</scope>
    <source>
        <strain evidence="2">NRIC 0228</strain>
    </source>
</reference>
<comment type="caution">
    <text evidence="2">The sequence shown here is derived from an EMBL/GenBank/DDBJ whole genome shotgun (WGS) entry which is preliminary data.</text>
</comment>
<evidence type="ECO:0000256" key="1">
    <source>
        <dbReference type="SAM" id="MobiDB-lite"/>
    </source>
</evidence>
<dbReference type="EMBL" id="BAQW01000013">
    <property type="protein sequence ID" value="GBR16301.1"/>
    <property type="molecule type" value="Genomic_DNA"/>
</dbReference>